<dbReference type="STRING" id="360105.CCV52592_1894"/>
<dbReference type="AlphaFoldDB" id="A7GYJ5"/>
<dbReference type="HOGENOM" id="CLU_112352_1_0_7"/>
<proteinExistence type="predicted"/>
<protein>
    <recommendedName>
        <fullName evidence="3">GDYXXLXY domain-containing protein</fullName>
    </recommendedName>
</protein>
<evidence type="ECO:0000313" key="1">
    <source>
        <dbReference type="EMBL" id="EAU00116.1"/>
    </source>
</evidence>
<reference evidence="1" key="1">
    <citation type="submission" date="2016-07" db="EMBL/GenBank/DDBJ databases">
        <title>Comparative genomics of the Campylobacter concisus group.</title>
        <authorList>
            <person name="Miller W.G."/>
            <person name="Yee E."/>
            <person name="Chapman M.H."/>
            <person name="Huynh S."/>
            <person name="Bono J.L."/>
            <person name="On S.L.W."/>
            <person name="StLeger J."/>
            <person name="Foster G."/>
            <person name="Parker C.T."/>
        </authorList>
    </citation>
    <scope>NUCLEOTIDE SEQUENCE</scope>
    <source>
        <strain evidence="1">525.92</strain>
    </source>
</reference>
<name>A7GYJ5_CAMC5</name>
<dbReference type="EMBL" id="CP000767">
    <property type="protein sequence ID" value="EAU00116.1"/>
    <property type="molecule type" value="Genomic_DNA"/>
</dbReference>
<organism evidence="1 2">
    <name type="scientific">Campylobacter curvus (strain 525.92)</name>
    <dbReference type="NCBI Taxonomy" id="360105"/>
    <lineage>
        <taxon>Bacteria</taxon>
        <taxon>Pseudomonadati</taxon>
        <taxon>Campylobacterota</taxon>
        <taxon>Epsilonproteobacteria</taxon>
        <taxon>Campylobacterales</taxon>
        <taxon>Campylobacteraceae</taxon>
        <taxon>Campylobacter</taxon>
    </lineage>
</organism>
<dbReference type="RefSeq" id="WP_009651487.1">
    <property type="nucleotide sequence ID" value="NC_009715.2"/>
</dbReference>
<dbReference type="OrthoDB" id="4868247at2"/>
<dbReference type="KEGG" id="ccv:CCV52592_1894"/>
<evidence type="ECO:0008006" key="3">
    <source>
        <dbReference type="Google" id="ProtNLM"/>
    </source>
</evidence>
<dbReference type="InterPro" id="IPR025833">
    <property type="entry name" value="GDYXXLXY"/>
</dbReference>
<keyword evidence="2" id="KW-1185">Reference proteome</keyword>
<dbReference type="Proteomes" id="UP000006380">
    <property type="component" value="Chromosome"/>
</dbReference>
<sequence length="174" mass="19745">MRLKLVLGAVIFQILALLAMLVNAFAPLYFGKDIRVDVSLYDPRDLLRGNYVSLQYDFTRNLPIFHGAYDEEVDENQSIGKDKIYVSLKPDENGTYQSDGYSFERPKDGVFIVGSMDYEGAKFGIEAFFMPPQKAIQMEKDIRESGAYAILAVMDNGKARVKDIVPKGKFYIKF</sequence>
<accession>A7GYJ5</accession>
<evidence type="ECO:0000313" key="2">
    <source>
        <dbReference type="Proteomes" id="UP000006380"/>
    </source>
</evidence>
<dbReference type="Pfam" id="PF14345">
    <property type="entry name" value="GDYXXLXY"/>
    <property type="match status" value="1"/>
</dbReference>
<gene>
    <name evidence="1" type="ORF">CCV52592_1894</name>
</gene>